<gene>
    <name evidence="10" type="ORF">Rhe02_36420</name>
</gene>
<protein>
    <submittedName>
        <fullName evidence="10">Multidrug ABC transporter permease</fullName>
    </submittedName>
</protein>
<evidence type="ECO:0000256" key="1">
    <source>
        <dbReference type="ARBA" id="ARBA00004651"/>
    </source>
</evidence>
<keyword evidence="11" id="KW-1185">Reference proteome</keyword>
<feature type="transmembrane region" description="Helical" evidence="7">
    <location>
        <begin position="255"/>
        <end position="274"/>
    </location>
</feature>
<feature type="domain" description="ABC transmembrane type-1" evidence="9">
    <location>
        <begin position="24"/>
        <end position="302"/>
    </location>
</feature>
<evidence type="ECO:0000259" key="9">
    <source>
        <dbReference type="PROSITE" id="PS50929"/>
    </source>
</evidence>
<evidence type="ECO:0000259" key="8">
    <source>
        <dbReference type="PROSITE" id="PS50893"/>
    </source>
</evidence>
<evidence type="ECO:0000313" key="11">
    <source>
        <dbReference type="Proteomes" id="UP000612899"/>
    </source>
</evidence>
<evidence type="ECO:0000256" key="6">
    <source>
        <dbReference type="ARBA" id="ARBA00023136"/>
    </source>
</evidence>
<dbReference type="PANTHER" id="PTHR43394">
    <property type="entry name" value="ATP-DEPENDENT PERMEASE MDL1, MITOCHONDRIAL"/>
    <property type="match status" value="1"/>
</dbReference>
<keyword evidence="2 7" id="KW-0812">Transmembrane</keyword>
<proteinExistence type="predicted"/>
<evidence type="ECO:0000256" key="7">
    <source>
        <dbReference type="SAM" id="Phobius"/>
    </source>
</evidence>
<dbReference type="Pfam" id="PF00664">
    <property type="entry name" value="ABC_membrane"/>
    <property type="match status" value="1"/>
</dbReference>
<keyword evidence="6 7" id="KW-0472">Membrane</keyword>
<dbReference type="PANTHER" id="PTHR43394:SF1">
    <property type="entry name" value="ATP-BINDING CASSETTE SUB-FAMILY B MEMBER 10, MITOCHONDRIAL"/>
    <property type="match status" value="1"/>
</dbReference>
<dbReference type="GO" id="GO:0016887">
    <property type="term" value="F:ATP hydrolysis activity"/>
    <property type="evidence" value="ECO:0007669"/>
    <property type="project" value="InterPro"/>
</dbReference>
<comment type="caution">
    <text evidence="10">The sequence shown here is derived from an EMBL/GenBank/DDBJ whole genome shotgun (WGS) entry which is preliminary data.</text>
</comment>
<dbReference type="PROSITE" id="PS50893">
    <property type="entry name" value="ABC_TRANSPORTER_2"/>
    <property type="match status" value="1"/>
</dbReference>
<dbReference type="Gene3D" id="1.20.1560.10">
    <property type="entry name" value="ABC transporter type 1, transmembrane domain"/>
    <property type="match status" value="1"/>
</dbReference>
<dbReference type="InterPro" id="IPR027417">
    <property type="entry name" value="P-loop_NTPase"/>
</dbReference>
<dbReference type="InterPro" id="IPR003593">
    <property type="entry name" value="AAA+_ATPase"/>
</dbReference>
<sequence length="594" mass="64066">MRHSLRRAIAAGKLAWAASPATLLAVAAMTVAQGMVPVGLAWITKVLLDELTQPPFSTGTLLACIAGLAALGLAADALSAFEEYLRTGLHRQVRVIVQTRLFARLNRYPSIAVFESPQLLDRVRLAEHAGDHAPEEAVGTGLQLLQATVTAAGFAVTLLVLWAPMAAIVVVIAVPAALAQLRLGRLRADMTHEVTPLQRRQMFFRLLLTDVKAAKEVRLFGLGRFLLGRMLRDLSAANNAEMRVDRFSAWAQVRIGTLTGLLTVIGLTAAVVLASRGRLSIGEVTVFLAAIAALHTTIGSAAAGCARAYAALLLFEHYLAVVDDPVTGAGSLPAPRLSRGIEFHDVWFRYADELGWVLRGTNLRLPSQGAIGLVGLNGAGKSTIVKLLTRLYEPTRGRITWDGIDLAELDPATLRARISAVFQDFMAYDLTAAENIGVGELSKLEDLPRIRAAAAMADVDTVISPLPQGYQTLLSRIFNGETNASLSGGQWQRVALARAFLREEADLLILDEPSSGLDAVTEHALHHRLGQLRAGRLSLLISHRLNALRDADHILVLEEGVVVEQGDHDHLMRARGRYAELFSLQAQGYAATVE</sequence>
<dbReference type="PROSITE" id="PS00211">
    <property type="entry name" value="ABC_TRANSPORTER_1"/>
    <property type="match status" value="1"/>
</dbReference>
<keyword evidence="5 7" id="KW-1133">Transmembrane helix</keyword>
<dbReference type="GO" id="GO:0005886">
    <property type="term" value="C:plasma membrane"/>
    <property type="evidence" value="ECO:0007669"/>
    <property type="project" value="UniProtKB-SubCell"/>
</dbReference>
<evidence type="ECO:0000256" key="4">
    <source>
        <dbReference type="ARBA" id="ARBA00022840"/>
    </source>
</evidence>
<dbReference type="AlphaFoldDB" id="A0A8J3VGL9"/>
<evidence type="ECO:0000256" key="5">
    <source>
        <dbReference type="ARBA" id="ARBA00022989"/>
    </source>
</evidence>
<evidence type="ECO:0000256" key="3">
    <source>
        <dbReference type="ARBA" id="ARBA00022741"/>
    </source>
</evidence>
<comment type="subcellular location">
    <subcellularLocation>
        <location evidence="1">Cell membrane</location>
        <topology evidence="1">Multi-pass membrane protein</topology>
    </subcellularLocation>
</comment>
<dbReference type="Proteomes" id="UP000612899">
    <property type="component" value="Unassembled WGS sequence"/>
</dbReference>
<dbReference type="InterPro" id="IPR003439">
    <property type="entry name" value="ABC_transporter-like_ATP-bd"/>
</dbReference>
<name>A0A8J3VGL9_9ACTN</name>
<dbReference type="InterPro" id="IPR036640">
    <property type="entry name" value="ABC1_TM_sf"/>
</dbReference>
<dbReference type="SUPFAM" id="SSF90123">
    <property type="entry name" value="ABC transporter transmembrane region"/>
    <property type="match status" value="1"/>
</dbReference>
<keyword evidence="3" id="KW-0547">Nucleotide-binding</keyword>
<dbReference type="RefSeq" id="WP_203909424.1">
    <property type="nucleotide sequence ID" value="NZ_BONY01000020.1"/>
</dbReference>
<feature type="transmembrane region" description="Helical" evidence="7">
    <location>
        <begin position="58"/>
        <end position="81"/>
    </location>
</feature>
<dbReference type="SMART" id="SM00382">
    <property type="entry name" value="AAA"/>
    <property type="match status" value="1"/>
</dbReference>
<dbReference type="Pfam" id="PF00005">
    <property type="entry name" value="ABC_tran"/>
    <property type="match status" value="1"/>
</dbReference>
<dbReference type="PROSITE" id="PS50929">
    <property type="entry name" value="ABC_TM1F"/>
    <property type="match status" value="1"/>
</dbReference>
<dbReference type="InterPro" id="IPR011527">
    <property type="entry name" value="ABC1_TM_dom"/>
</dbReference>
<dbReference type="SUPFAM" id="SSF52540">
    <property type="entry name" value="P-loop containing nucleoside triphosphate hydrolases"/>
    <property type="match status" value="1"/>
</dbReference>
<feature type="transmembrane region" description="Helical" evidence="7">
    <location>
        <begin position="152"/>
        <end position="178"/>
    </location>
</feature>
<keyword evidence="4" id="KW-0067">ATP-binding</keyword>
<dbReference type="Gene3D" id="3.40.50.300">
    <property type="entry name" value="P-loop containing nucleotide triphosphate hydrolases"/>
    <property type="match status" value="1"/>
</dbReference>
<dbReference type="GO" id="GO:0005524">
    <property type="term" value="F:ATP binding"/>
    <property type="evidence" value="ECO:0007669"/>
    <property type="project" value="UniProtKB-KW"/>
</dbReference>
<feature type="domain" description="ABC transporter" evidence="8">
    <location>
        <begin position="341"/>
        <end position="584"/>
    </location>
</feature>
<feature type="transmembrane region" description="Helical" evidence="7">
    <location>
        <begin position="286"/>
        <end position="310"/>
    </location>
</feature>
<organism evidence="10 11">
    <name type="scientific">Rhizocola hellebori</name>
    <dbReference type="NCBI Taxonomy" id="1392758"/>
    <lineage>
        <taxon>Bacteria</taxon>
        <taxon>Bacillati</taxon>
        <taxon>Actinomycetota</taxon>
        <taxon>Actinomycetes</taxon>
        <taxon>Micromonosporales</taxon>
        <taxon>Micromonosporaceae</taxon>
        <taxon>Rhizocola</taxon>
    </lineage>
</organism>
<reference evidence="10" key="1">
    <citation type="submission" date="2021-01" db="EMBL/GenBank/DDBJ databases">
        <title>Whole genome shotgun sequence of Rhizocola hellebori NBRC 109834.</title>
        <authorList>
            <person name="Komaki H."/>
            <person name="Tamura T."/>
        </authorList>
    </citation>
    <scope>NUCLEOTIDE SEQUENCE</scope>
    <source>
        <strain evidence="10">NBRC 109834</strain>
    </source>
</reference>
<dbReference type="GO" id="GO:0015421">
    <property type="term" value="F:ABC-type oligopeptide transporter activity"/>
    <property type="evidence" value="ECO:0007669"/>
    <property type="project" value="TreeGrafter"/>
</dbReference>
<dbReference type="InterPro" id="IPR017871">
    <property type="entry name" value="ABC_transporter-like_CS"/>
</dbReference>
<evidence type="ECO:0000256" key="2">
    <source>
        <dbReference type="ARBA" id="ARBA00022692"/>
    </source>
</evidence>
<dbReference type="EMBL" id="BONY01000020">
    <property type="protein sequence ID" value="GIH05575.1"/>
    <property type="molecule type" value="Genomic_DNA"/>
</dbReference>
<evidence type="ECO:0000313" key="10">
    <source>
        <dbReference type="EMBL" id="GIH05575.1"/>
    </source>
</evidence>
<dbReference type="InterPro" id="IPR039421">
    <property type="entry name" value="Type_1_exporter"/>
</dbReference>
<accession>A0A8J3VGL9</accession>